<dbReference type="AlphaFoldDB" id="A0A0C9V1V1"/>
<accession>A0A0C9V1V1</accession>
<sequence>MSNLSTLEVMVIGERHVGIFFFPRAPFVILCEGVAFRLYKGAVKLVAPGLTRKLVQAQPSMSSQNPIIVTLPHDGEAFEDFLSCVLDGFNNILICNYGIRPKSETGQRLLARLISLCRLAFDYSSASILKKGLYCIQNSFMDLKDLPDLTGLVKQLLDLATDIGNIPMKAKLRYIIAFKNRTLLSSVSRSERTRIGVGRARLLKRISNFTVLTKEPASDCKNKSDVTGSPRVKYSYHPCYRSMSNVMHRLRNKTCQLEVTRCRDSLQDPAELLEAIDVIMPAWDGCIPCRNKLRTAMLDVKDEVMCELDKYFG</sequence>
<name>A0A0C9V1V1_SPHS4</name>
<organism evidence="1 2">
    <name type="scientific">Sphaerobolus stellatus (strain SS14)</name>
    <dbReference type="NCBI Taxonomy" id="990650"/>
    <lineage>
        <taxon>Eukaryota</taxon>
        <taxon>Fungi</taxon>
        <taxon>Dikarya</taxon>
        <taxon>Basidiomycota</taxon>
        <taxon>Agaricomycotina</taxon>
        <taxon>Agaricomycetes</taxon>
        <taxon>Phallomycetidae</taxon>
        <taxon>Geastrales</taxon>
        <taxon>Sphaerobolaceae</taxon>
        <taxon>Sphaerobolus</taxon>
    </lineage>
</organism>
<reference evidence="1 2" key="1">
    <citation type="submission" date="2014-06" db="EMBL/GenBank/DDBJ databases">
        <title>Evolutionary Origins and Diversification of the Mycorrhizal Mutualists.</title>
        <authorList>
            <consortium name="DOE Joint Genome Institute"/>
            <consortium name="Mycorrhizal Genomics Consortium"/>
            <person name="Kohler A."/>
            <person name="Kuo A."/>
            <person name="Nagy L.G."/>
            <person name="Floudas D."/>
            <person name="Copeland A."/>
            <person name="Barry K.W."/>
            <person name="Cichocki N."/>
            <person name="Veneault-Fourrey C."/>
            <person name="LaButti K."/>
            <person name="Lindquist E.A."/>
            <person name="Lipzen A."/>
            <person name="Lundell T."/>
            <person name="Morin E."/>
            <person name="Murat C."/>
            <person name="Riley R."/>
            <person name="Ohm R."/>
            <person name="Sun H."/>
            <person name="Tunlid A."/>
            <person name="Henrissat B."/>
            <person name="Grigoriev I.V."/>
            <person name="Hibbett D.S."/>
            <person name="Martin F."/>
        </authorList>
    </citation>
    <scope>NUCLEOTIDE SEQUENCE [LARGE SCALE GENOMIC DNA]</scope>
    <source>
        <strain evidence="1 2">SS14</strain>
    </source>
</reference>
<dbReference type="EMBL" id="KN837242">
    <property type="protein sequence ID" value="KIJ31425.1"/>
    <property type="molecule type" value="Genomic_DNA"/>
</dbReference>
<evidence type="ECO:0000313" key="2">
    <source>
        <dbReference type="Proteomes" id="UP000054279"/>
    </source>
</evidence>
<protein>
    <submittedName>
        <fullName evidence="1">Uncharacterized protein</fullName>
    </submittedName>
</protein>
<proteinExistence type="predicted"/>
<gene>
    <name evidence="1" type="ORF">M422DRAFT_266801</name>
</gene>
<keyword evidence="2" id="KW-1185">Reference proteome</keyword>
<dbReference type="HOGENOM" id="CLU_077205_0_0_1"/>
<evidence type="ECO:0000313" key="1">
    <source>
        <dbReference type="EMBL" id="KIJ31425.1"/>
    </source>
</evidence>
<dbReference type="Proteomes" id="UP000054279">
    <property type="component" value="Unassembled WGS sequence"/>
</dbReference>